<dbReference type="SUPFAM" id="SSF51230">
    <property type="entry name" value="Single hybrid motif"/>
    <property type="match status" value="1"/>
</dbReference>
<dbReference type="EMBL" id="CP002623">
    <property type="protein sequence ID" value="AEI92731.1"/>
    <property type="molecule type" value="Genomic_DNA"/>
</dbReference>
<comment type="subcellular location">
    <subcellularLocation>
        <location evidence="1 9">Cell inner membrane</location>
        <topology evidence="1 9">Single-pass membrane protein</topology>
    </subcellularLocation>
</comment>
<evidence type="ECO:0000256" key="8">
    <source>
        <dbReference type="ARBA" id="ARBA00023136"/>
    </source>
</evidence>
<evidence type="ECO:0000256" key="5">
    <source>
        <dbReference type="ARBA" id="ARBA00022519"/>
    </source>
</evidence>
<keyword evidence="14" id="KW-1185">Reference proteome</keyword>
<dbReference type="InterPro" id="IPR010129">
    <property type="entry name" value="T1SS_HlyD"/>
</dbReference>
<dbReference type="NCBIfam" id="TIGR01843">
    <property type="entry name" value="type_I_hlyD"/>
    <property type="match status" value="1"/>
</dbReference>
<dbReference type="InterPro" id="IPR000089">
    <property type="entry name" value="Biotin_lipoyl"/>
</dbReference>
<evidence type="ECO:0000256" key="3">
    <source>
        <dbReference type="ARBA" id="ARBA00022448"/>
    </source>
</evidence>
<dbReference type="PANTHER" id="PTHR30386">
    <property type="entry name" value="MEMBRANE FUSION SUBUNIT OF EMRAB-TOLC MULTIDRUG EFFLUX PUMP"/>
    <property type="match status" value="1"/>
</dbReference>
<dbReference type="KEGG" id="rli:RLO149_c007040"/>
<dbReference type="GO" id="GO:0015031">
    <property type="term" value="P:protein transport"/>
    <property type="evidence" value="ECO:0007669"/>
    <property type="project" value="InterPro"/>
</dbReference>
<keyword evidence="3 9" id="KW-0813">Transport</keyword>
<reference evidence="13 14" key="1">
    <citation type="journal article" date="2011" name="BMC Genomics">
        <title>Comparative genome analysis and genome-guided physiological analysis of Roseobacter litoralis.</title>
        <authorList>
            <person name="Kalhoefer D."/>
            <person name="Thole S."/>
            <person name="Voget S."/>
            <person name="Lehmann R."/>
            <person name="Liesegang H."/>
            <person name="Wollher A."/>
            <person name="Daniel R."/>
            <person name="Simon M."/>
            <person name="Brinkhoff T."/>
        </authorList>
    </citation>
    <scope>NUCLEOTIDE SEQUENCE [LARGE SCALE GENOMIC DNA]</scope>
    <source>
        <strain evidence="14">ATCC 49566 / DSM 6996 / JCM 21268 / NBRC 15278 / OCh 149</strain>
    </source>
</reference>
<name>F7ZKR5_ROSLO</name>
<dbReference type="Pfam" id="PF00364">
    <property type="entry name" value="Biotin_lipoyl"/>
    <property type="match status" value="1"/>
</dbReference>
<dbReference type="Pfam" id="PF26002">
    <property type="entry name" value="Beta-barrel_AprE"/>
    <property type="match status" value="1"/>
</dbReference>
<proteinExistence type="inferred from homology"/>
<feature type="coiled-coil region" evidence="10">
    <location>
        <begin position="168"/>
        <end position="231"/>
    </location>
</feature>
<comment type="similarity">
    <text evidence="2 9">Belongs to the membrane fusion protein (MFP) (TC 8.A.1) family.</text>
</comment>
<dbReference type="STRING" id="391595.RLO149_c007040"/>
<keyword evidence="10" id="KW-0175">Coiled coil</keyword>
<accession>F7ZKR5</accession>
<dbReference type="InterPro" id="IPR050739">
    <property type="entry name" value="MFP"/>
</dbReference>
<evidence type="ECO:0000256" key="1">
    <source>
        <dbReference type="ARBA" id="ARBA00004377"/>
    </source>
</evidence>
<keyword evidence="5 9" id="KW-0997">Cell inner membrane</keyword>
<evidence type="ECO:0000256" key="9">
    <source>
        <dbReference type="RuleBase" id="RU365093"/>
    </source>
</evidence>
<protein>
    <recommendedName>
        <fullName evidence="9">Membrane fusion protein (MFP) family protein</fullName>
    </recommendedName>
</protein>
<gene>
    <name evidence="13" type="ordered locus">RLO149_c007040</name>
</gene>
<keyword evidence="8" id="KW-0472">Membrane</keyword>
<sequence>MAASTVVPELTRASGALVPTGRYHQIQAPESGTVVSVYVHEGQEIENGQVLAELSSATLDQYEQDIHQELAAIDTKARNFRAILAGVASDTPTSVSFSNPELEFAETQLRLFASKQRAQEELTIRLQETLETLERARELAEKRVIAKTISVETDEDLFSKGLTTSRDLDAQKDRLDQLQARLVDVDVRLSQLQKEVSLAQSSTAQNRLSLEEKYTEKLFELELQREAADNRARVIAQQRDKLKLRAPANGVLHAIGFPNPGEIVNVGDVLFELLPTQQSLVAEIEVNPSDIGHISTGDPVALKFDTFDPRRYGQVEGEIISISPNSVMDVDTGQEHFRATVALNNASIGEGVWQRDLQSGMTTTAEIVTDERTVLAYLLKPISRSLENAFGER</sequence>
<dbReference type="Gene3D" id="2.40.30.170">
    <property type="match status" value="1"/>
</dbReference>
<dbReference type="PRINTS" id="PR01490">
    <property type="entry name" value="RTXTOXIND"/>
</dbReference>
<evidence type="ECO:0000313" key="14">
    <source>
        <dbReference type="Proteomes" id="UP000001353"/>
    </source>
</evidence>
<evidence type="ECO:0000256" key="4">
    <source>
        <dbReference type="ARBA" id="ARBA00022475"/>
    </source>
</evidence>
<evidence type="ECO:0000313" key="13">
    <source>
        <dbReference type="EMBL" id="AEI92731.1"/>
    </source>
</evidence>
<dbReference type="eggNOG" id="COG0845">
    <property type="taxonomic scope" value="Bacteria"/>
</dbReference>
<keyword evidence="4 9" id="KW-1003">Cell membrane</keyword>
<evidence type="ECO:0000256" key="7">
    <source>
        <dbReference type="ARBA" id="ARBA00022989"/>
    </source>
</evidence>
<evidence type="ECO:0000256" key="6">
    <source>
        <dbReference type="ARBA" id="ARBA00022692"/>
    </source>
</evidence>
<dbReference type="HOGENOM" id="CLU_023976_8_1_5"/>
<evidence type="ECO:0000256" key="10">
    <source>
        <dbReference type="SAM" id="Coils"/>
    </source>
</evidence>
<dbReference type="PANTHER" id="PTHR30386:SF28">
    <property type="entry name" value="EXPORTED PROTEIN"/>
    <property type="match status" value="1"/>
</dbReference>
<dbReference type="InterPro" id="IPR011053">
    <property type="entry name" value="Single_hybrid_motif"/>
</dbReference>
<evidence type="ECO:0000256" key="2">
    <source>
        <dbReference type="ARBA" id="ARBA00009477"/>
    </source>
</evidence>
<keyword evidence="7" id="KW-1133">Transmembrane helix</keyword>
<dbReference type="GO" id="GO:0005886">
    <property type="term" value="C:plasma membrane"/>
    <property type="evidence" value="ECO:0007669"/>
    <property type="project" value="UniProtKB-SubCell"/>
</dbReference>
<evidence type="ECO:0000259" key="11">
    <source>
        <dbReference type="Pfam" id="PF00364"/>
    </source>
</evidence>
<organism evidence="13 14">
    <name type="scientific">Roseobacter litoralis (strain ATCC 49566 / DSM 6996 / JCM 21268 / NBRC 15278 / OCh 149)</name>
    <dbReference type="NCBI Taxonomy" id="391595"/>
    <lineage>
        <taxon>Bacteria</taxon>
        <taxon>Pseudomonadati</taxon>
        <taxon>Pseudomonadota</taxon>
        <taxon>Alphaproteobacteria</taxon>
        <taxon>Rhodobacterales</taxon>
        <taxon>Roseobacteraceae</taxon>
        <taxon>Roseobacter</taxon>
    </lineage>
</organism>
<feature type="domain" description="AprE-like beta-barrel" evidence="12">
    <location>
        <begin position="280"/>
        <end position="369"/>
    </location>
</feature>
<dbReference type="Proteomes" id="UP000001353">
    <property type="component" value="Chromosome"/>
</dbReference>
<dbReference type="InterPro" id="IPR058982">
    <property type="entry name" value="Beta-barrel_AprE"/>
</dbReference>
<dbReference type="Gene3D" id="2.40.50.100">
    <property type="match status" value="1"/>
</dbReference>
<dbReference type="AlphaFoldDB" id="F7ZKR5"/>
<feature type="domain" description="Lipoyl-binding" evidence="11">
    <location>
        <begin position="25"/>
        <end position="54"/>
    </location>
</feature>
<evidence type="ECO:0000259" key="12">
    <source>
        <dbReference type="Pfam" id="PF26002"/>
    </source>
</evidence>
<keyword evidence="6" id="KW-0812">Transmembrane</keyword>